<dbReference type="Gene3D" id="3.40.640.10">
    <property type="entry name" value="Type I PLP-dependent aspartate aminotransferase-like (Major domain)"/>
    <property type="match status" value="1"/>
</dbReference>
<dbReference type="InterPro" id="IPR001917">
    <property type="entry name" value="Aminotrans_II_pyridoxalP_BS"/>
</dbReference>
<comment type="caution">
    <text evidence="6">The sequence shown here is derived from an EMBL/GenBank/DDBJ whole genome shotgun (WGS) entry which is preliminary data.</text>
</comment>
<dbReference type="SUPFAM" id="SSF53383">
    <property type="entry name" value="PLP-dependent transferases"/>
    <property type="match status" value="1"/>
</dbReference>
<protein>
    <submittedName>
        <fullName evidence="6">Pyridoxal phosphate-dependent aminotransferase family protein</fullName>
    </submittedName>
</protein>
<feature type="domain" description="Aminotransferase class I/classII large" evidence="5">
    <location>
        <begin position="39"/>
        <end position="364"/>
    </location>
</feature>
<organism evidence="6 7">
    <name type="scientific">Stygiobacter electus</name>
    <dbReference type="NCBI Taxonomy" id="3032292"/>
    <lineage>
        <taxon>Bacteria</taxon>
        <taxon>Pseudomonadati</taxon>
        <taxon>Ignavibacteriota</taxon>
        <taxon>Ignavibacteria</taxon>
        <taxon>Ignavibacteriales</taxon>
        <taxon>Melioribacteraceae</taxon>
        <taxon>Stygiobacter</taxon>
    </lineage>
</organism>
<keyword evidence="6" id="KW-0032">Aminotransferase</keyword>
<dbReference type="PANTHER" id="PTHR13693">
    <property type="entry name" value="CLASS II AMINOTRANSFERASE/8-AMINO-7-OXONONANOATE SYNTHASE"/>
    <property type="match status" value="1"/>
</dbReference>
<proteinExistence type="inferred from homology"/>
<dbReference type="InterPro" id="IPR004839">
    <property type="entry name" value="Aminotransferase_I/II_large"/>
</dbReference>
<dbReference type="Gene3D" id="3.90.1150.10">
    <property type="entry name" value="Aspartate Aminotransferase, domain 1"/>
    <property type="match status" value="1"/>
</dbReference>
<accession>A0AAE3P1U7</accession>
<dbReference type="GO" id="GO:0008483">
    <property type="term" value="F:transaminase activity"/>
    <property type="evidence" value="ECO:0007669"/>
    <property type="project" value="UniProtKB-KW"/>
</dbReference>
<evidence type="ECO:0000313" key="7">
    <source>
        <dbReference type="Proteomes" id="UP001221302"/>
    </source>
</evidence>
<dbReference type="RefSeq" id="WP_321535987.1">
    <property type="nucleotide sequence ID" value="NZ_JARGDL010000011.1"/>
</dbReference>
<dbReference type="Pfam" id="PF00155">
    <property type="entry name" value="Aminotran_1_2"/>
    <property type="match status" value="1"/>
</dbReference>
<dbReference type="InterPro" id="IPR015424">
    <property type="entry name" value="PyrdxlP-dep_Trfase"/>
</dbReference>
<evidence type="ECO:0000256" key="1">
    <source>
        <dbReference type="ARBA" id="ARBA00001933"/>
    </source>
</evidence>
<dbReference type="GO" id="GO:0030170">
    <property type="term" value="F:pyridoxal phosphate binding"/>
    <property type="evidence" value="ECO:0007669"/>
    <property type="project" value="InterPro"/>
</dbReference>
<dbReference type="InterPro" id="IPR050087">
    <property type="entry name" value="AON_synthase_class-II"/>
</dbReference>
<keyword evidence="2" id="KW-0808">Transferase</keyword>
<keyword evidence="3 4" id="KW-0663">Pyridoxal phosphate</keyword>
<dbReference type="PROSITE" id="PS00599">
    <property type="entry name" value="AA_TRANSFER_CLASS_2"/>
    <property type="match status" value="1"/>
</dbReference>
<evidence type="ECO:0000256" key="3">
    <source>
        <dbReference type="ARBA" id="ARBA00022898"/>
    </source>
</evidence>
<dbReference type="EMBL" id="JARGDL010000011">
    <property type="protein sequence ID" value="MDF1612217.1"/>
    <property type="molecule type" value="Genomic_DNA"/>
</dbReference>
<reference evidence="6" key="1">
    <citation type="submission" date="2023-03" db="EMBL/GenBank/DDBJ databases">
        <title>Stygiobacter electus gen. nov., sp. nov., facultatively anaerobic thermotolerant bacterium of the class Ignavibacteria from a well of Yessentuki mineral water deposit.</title>
        <authorList>
            <person name="Podosokorskaya O.A."/>
            <person name="Elcheninov A.G."/>
            <person name="Petrova N.F."/>
            <person name="Zavarzina D.G."/>
            <person name="Kublanov I.V."/>
            <person name="Merkel A.Y."/>
        </authorList>
    </citation>
    <scope>NUCLEOTIDE SEQUENCE</scope>
    <source>
        <strain evidence="6">09-Me</strain>
    </source>
</reference>
<dbReference type="AlphaFoldDB" id="A0AAE3P1U7"/>
<dbReference type="InterPro" id="IPR015422">
    <property type="entry name" value="PyrdxlP-dep_Trfase_small"/>
</dbReference>
<sequence length="369" mass="41291">MNAILEKFILKNSRASTAIIDGEEYLYFGGTSYYELHRNEQVVNSAIDVLKKFGTTTASSRNSFGNHELIVELEKEAAEFFETEDSVYLSSGFLTASALIQFLYEKNYFDSIFIDEFTHYASKLAIKISDKKIIPFRHLNAFDLEEKLISYSQFQKPLIVTDGIFPIFGNIAPLDLYFKIAERYNGCIFIDDAHGIGVLGEKGKGTLEHFNIKSDKIFFGGTFSKAFGGYGGIIPTYKLIAEEIKNSSIVNGATPTPLPAVSASLAGLKIFKSDQKLKSKLWENAIYLKSEISKLGINVNQSPVPIVAWDMNNSKDMDSVIDELIKKKIIIQKTNYIGSGENGVLRIVVFSTHTKEQIDYLISTLKKII</sequence>
<comment type="similarity">
    <text evidence="4">Belongs to the class-II pyridoxal-phosphate-dependent aminotransferase family.</text>
</comment>
<dbReference type="InterPro" id="IPR015421">
    <property type="entry name" value="PyrdxlP-dep_Trfase_major"/>
</dbReference>
<evidence type="ECO:0000256" key="4">
    <source>
        <dbReference type="RuleBase" id="RU003693"/>
    </source>
</evidence>
<gene>
    <name evidence="6" type="ORF">P0M35_08650</name>
</gene>
<evidence type="ECO:0000259" key="5">
    <source>
        <dbReference type="Pfam" id="PF00155"/>
    </source>
</evidence>
<comment type="cofactor">
    <cofactor evidence="1 4">
        <name>pyridoxal 5'-phosphate</name>
        <dbReference type="ChEBI" id="CHEBI:597326"/>
    </cofactor>
</comment>
<evidence type="ECO:0000256" key="2">
    <source>
        <dbReference type="ARBA" id="ARBA00022679"/>
    </source>
</evidence>
<name>A0AAE3P1U7_9BACT</name>
<keyword evidence="7" id="KW-1185">Reference proteome</keyword>
<evidence type="ECO:0000313" key="6">
    <source>
        <dbReference type="EMBL" id="MDF1612217.1"/>
    </source>
</evidence>
<dbReference type="Proteomes" id="UP001221302">
    <property type="component" value="Unassembled WGS sequence"/>
</dbReference>